<keyword evidence="1" id="KW-0472">Membrane</keyword>
<reference evidence="2 3" key="1">
    <citation type="journal article" date="2016" name="Nat. Commun.">
        <title>Thousands of microbial genomes shed light on interconnected biogeochemical processes in an aquifer system.</title>
        <authorList>
            <person name="Anantharaman K."/>
            <person name="Brown C.T."/>
            <person name="Hug L.A."/>
            <person name="Sharon I."/>
            <person name="Castelle C.J."/>
            <person name="Probst A.J."/>
            <person name="Thomas B.C."/>
            <person name="Singh A."/>
            <person name="Wilkins M.J."/>
            <person name="Karaoz U."/>
            <person name="Brodie E.L."/>
            <person name="Williams K.H."/>
            <person name="Hubbard S.S."/>
            <person name="Banfield J.F."/>
        </authorList>
    </citation>
    <scope>NUCLEOTIDE SEQUENCE [LARGE SCALE GENOMIC DNA]</scope>
</reference>
<protein>
    <submittedName>
        <fullName evidence="2">Uncharacterized protein</fullName>
    </submittedName>
</protein>
<accession>A0A1F5C7Q0</accession>
<dbReference type="EMBL" id="MEYQ01000027">
    <property type="protein sequence ID" value="OGD38861.1"/>
    <property type="molecule type" value="Genomic_DNA"/>
</dbReference>
<evidence type="ECO:0000313" key="2">
    <source>
        <dbReference type="EMBL" id="OGD38861.1"/>
    </source>
</evidence>
<proteinExistence type="predicted"/>
<keyword evidence="1" id="KW-1133">Transmembrane helix</keyword>
<dbReference type="Proteomes" id="UP000177947">
    <property type="component" value="Unassembled WGS sequence"/>
</dbReference>
<keyword evidence="1" id="KW-0812">Transmembrane</keyword>
<dbReference type="AlphaFoldDB" id="A0A1F5C7Q0"/>
<feature type="transmembrane region" description="Helical" evidence="1">
    <location>
        <begin position="16"/>
        <end position="36"/>
    </location>
</feature>
<evidence type="ECO:0000313" key="3">
    <source>
        <dbReference type="Proteomes" id="UP000177947"/>
    </source>
</evidence>
<comment type="caution">
    <text evidence="2">The sequence shown here is derived from an EMBL/GenBank/DDBJ whole genome shotgun (WGS) entry which is preliminary data.</text>
</comment>
<evidence type="ECO:0000256" key="1">
    <source>
        <dbReference type="SAM" id="Phobius"/>
    </source>
</evidence>
<sequence length="103" mass="11720">MKINFDFKNPENRQKIMAGIVVIMILATISFLYSYYFSKSSIPFVVIPSGTILTETSRTSIQVGGFDVGILKNPIFMDLKKFGEYPINVKEDDRGRQNPFAPY</sequence>
<gene>
    <name evidence="2" type="ORF">A2907_00650</name>
</gene>
<organism evidence="2 3">
    <name type="scientific">Candidatus Azambacteria bacterium RIFCSPLOWO2_01_FULL_37_9</name>
    <dbReference type="NCBI Taxonomy" id="1797297"/>
    <lineage>
        <taxon>Bacteria</taxon>
        <taxon>Candidatus Azamiibacteriota</taxon>
    </lineage>
</organism>
<name>A0A1F5C7Q0_9BACT</name>